<reference evidence="7 8" key="1">
    <citation type="journal article" date="2013" name="MBio">
        <title>Genome sequencing of the plant pathogen Taphrina deformans, the causal agent of peach leaf curl.</title>
        <authorList>
            <person name="Cisse O.H."/>
            <person name="Almeida J.M.G.C.F."/>
            <person name="Fonseca A."/>
            <person name="Kumar A.A."/>
            <person name="Salojaervi J."/>
            <person name="Overmyer K."/>
            <person name="Hauser P.M."/>
            <person name="Pagni M."/>
        </authorList>
    </citation>
    <scope>NUCLEOTIDE SEQUENCE [LARGE SCALE GENOMIC DNA]</scope>
    <source>
        <strain evidence="8">PYCC 5710 / ATCC 11124 / CBS 356.35 / IMI 108563 / JCM 9778 / NBRC 8474</strain>
    </source>
</reference>
<dbReference type="PANTHER" id="PTHR46481:SF10">
    <property type="entry name" value="ZINC FINGER BED DOMAIN-CONTAINING PROTEIN 39"/>
    <property type="match status" value="1"/>
</dbReference>
<gene>
    <name evidence="7" type="ORF">TAPDE_004906</name>
</gene>
<comment type="subcellular location">
    <subcellularLocation>
        <location evidence="1">Nucleus</location>
    </subcellularLocation>
</comment>
<keyword evidence="4" id="KW-0862">Zinc</keyword>
<proteinExistence type="predicted"/>
<dbReference type="eggNOG" id="KOG1121">
    <property type="taxonomic scope" value="Eukaryota"/>
</dbReference>
<evidence type="ECO:0000313" key="7">
    <source>
        <dbReference type="EMBL" id="CCG84470.1"/>
    </source>
</evidence>
<dbReference type="OrthoDB" id="2677621at2759"/>
<evidence type="ECO:0000313" key="8">
    <source>
        <dbReference type="Proteomes" id="UP000013776"/>
    </source>
</evidence>
<accession>R4XME1</accession>
<dbReference type="GO" id="GO:0008270">
    <property type="term" value="F:zinc ion binding"/>
    <property type="evidence" value="ECO:0007669"/>
    <property type="project" value="UniProtKB-KW"/>
</dbReference>
<dbReference type="SUPFAM" id="SSF53098">
    <property type="entry name" value="Ribonuclease H-like"/>
    <property type="match status" value="1"/>
</dbReference>
<keyword evidence="8" id="KW-1185">Reference proteome</keyword>
<dbReference type="Proteomes" id="UP000013776">
    <property type="component" value="Unassembled WGS sequence"/>
</dbReference>
<dbReference type="VEuPathDB" id="FungiDB:TAPDE_004906"/>
<evidence type="ECO:0000256" key="1">
    <source>
        <dbReference type="ARBA" id="ARBA00004123"/>
    </source>
</evidence>
<keyword evidence="2" id="KW-0479">Metal-binding</keyword>
<dbReference type="InterPro" id="IPR008906">
    <property type="entry name" value="HATC_C_dom"/>
</dbReference>
<evidence type="ECO:0000256" key="4">
    <source>
        <dbReference type="ARBA" id="ARBA00022833"/>
    </source>
</evidence>
<dbReference type="EMBL" id="CAHR02000247">
    <property type="protein sequence ID" value="CCG84470.1"/>
    <property type="molecule type" value="Genomic_DNA"/>
</dbReference>
<dbReference type="Pfam" id="PF05699">
    <property type="entry name" value="Dimer_Tnp_hAT"/>
    <property type="match status" value="1"/>
</dbReference>
<sequence length="580" mass="67166">MGIVVHFVDNNFKLRRETLSFELLPNAHTADNLTDNVWAVLKSYNILDKIYAITGDSASNNMRMAKNLESNWNRKYFTAPQRRWNAGMQFINCTAHVIHNSVIQFLLRMSACPADDYRQFDRTEEEGTRLAGGQQRRHPKIQSLEGFAKTLEKLRMVAIASSNSTVRKEQFQEHVKRQLGKALLLKVDVQTRWHSTAAMLQRALLLKDPISAWIVSRNELDELTMDGREWAEAELIYSILRPFCTCAQQLVTTATINIHLTYGIYNYLFEHLEAFKERLEDEFSVQSCYKEQLLVGLDAAWNLLNKYYRLSDPKCTYSAAILLNPSIKGKYFTGEEWKLPADNVLWQKKYEQQLVDTFKTFYHNRDKYDNTQPASSTNNSMSHLSTPVRLGHANEIPTTGRKSNGTKLFFAVAPDVEQDSLDCQPEKEVLDYLKEPRIAPQSRETVHILKYWKSKEAVWPDLCLLARDVLAVPATGADVERLFSQGRNVVTYHCHNLHSQTILVTMVMRGAYNRKRKERKDEEPDAEHWYDVQKILQEDNPHTFPDLFLPENIAHLRVVLDRIEKDPELIPLSQDEEQEV</sequence>
<evidence type="ECO:0000256" key="5">
    <source>
        <dbReference type="ARBA" id="ARBA00023242"/>
    </source>
</evidence>
<evidence type="ECO:0000256" key="2">
    <source>
        <dbReference type="ARBA" id="ARBA00022723"/>
    </source>
</evidence>
<dbReference type="GO" id="GO:0005634">
    <property type="term" value="C:nucleus"/>
    <property type="evidence" value="ECO:0007669"/>
    <property type="project" value="UniProtKB-SubCell"/>
</dbReference>
<evidence type="ECO:0000259" key="6">
    <source>
        <dbReference type="Pfam" id="PF05699"/>
    </source>
</evidence>
<dbReference type="STRING" id="1097556.R4XME1"/>
<organism evidence="7 8">
    <name type="scientific">Taphrina deformans (strain PYCC 5710 / ATCC 11124 / CBS 356.35 / IMI 108563 / JCM 9778 / NBRC 8474)</name>
    <name type="common">Peach leaf curl fungus</name>
    <name type="synonym">Lalaria deformans</name>
    <dbReference type="NCBI Taxonomy" id="1097556"/>
    <lineage>
        <taxon>Eukaryota</taxon>
        <taxon>Fungi</taxon>
        <taxon>Dikarya</taxon>
        <taxon>Ascomycota</taxon>
        <taxon>Taphrinomycotina</taxon>
        <taxon>Taphrinomycetes</taxon>
        <taxon>Taphrinales</taxon>
        <taxon>Taphrinaceae</taxon>
        <taxon>Taphrina</taxon>
    </lineage>
</organism>
<keyword evidence="3" id="KW-0863">Zinc-finger</keyword>
<evidence type="ECO:0000256" key="3">
    <source>
        <dbReference type="ARBA" id="ARBA00022771"/>
    </source>
</evidence>
<dbReference type="InterPro" id="IPR052035">
    <property type="entry name" value="ZnF_BED_domain_contain"/>
</dbReference>
<keyword evidence="5" id="KW-0539">Nucleus</keyword>
<name>R4XME1_TAPDE</name>
<dbReference type="PANTHER" id="PTHR46481">
    <property type="entry name" value="ZINC FINGER BED DOMAIN-CONTAINING PROTEIN 4"/>
    <property type="match status" value="1"/>
</dbReference>
<dbReference type="AlphaFoldDB" id="R4XME1"/>
<protein>
    <recommendedName>
        <fullName evidence="6">HAT C-terminal dimerisation domain-containing protein</fullName>
    </recommendedName>
</protein>
<dbReference type="InterPro" id="IPR012337">
    <property type="entry name" value="RNaseH-like_sf"/>
</dbReference>
<comment type="caution">
    <text evidence="7">The sequence shown here is derived from an EMBL/GenBank/DDBJ whole genome shotgun (WGS) entry which is preliminary data.</text>
</comment>
<dbReference type="GO" id="GO:0046983">
    <property type="term" value="F:protein dimerization activity"/>
    <property type="evidence" value="ECO:0007669"/>
    <property type="project" value="InterPro"/>
</dbReference>
<feature type="domain" description="HAT C-terminal dimerisation" evidence="6">
    <location>
        <begin position="431"/>
        <end position="509"/>
    </location>
</feature>